<organism evidence="3 4">
    <name type="scientific">Lachnellula willkommii</name>
    <dbReference type="NCBI Taxonomy" id="215461"/>
    <lineage>
        <taxon>Eukaryota</taxon>
        <taxon>Fungi</taxon>
        <taxon>Dikarya</taxon>
        <taxon>Ascomycota</taxon>
        <taxon>Pezizomycotina</taxon>
        <taxon>Leotiomycetes</taxon>
        <taxon>Helotiales</taxon>
        <taxon>Lachnaceae</taxon>
        <taxon>Lachnellula</taxon>
    </lineage>
</organism>
<dbReference type="PANTHER" id="PTHR24320">
    <property type="entry name" value="RETINOL DEHYDROGENASE"/>
    <property type="match status" value="1"/>
</dbReference>
<keyword evidence="2" id="KW-0560">Oxidoreductase</keyword>
<dbReference type="AlphaFoldDB" id="A0A559MCH8"/>
<evidence type="ECO:0000256" key="2">
    <source>
        <dbReference type="ARBA" id="ARBA00023002"/>
    </source>
</evidence>
<evidence type="ECO:0000313" key="4">
    <source>
        <dbReference type="Proteomes" id="UP000315522"/>
    </source>
</evidence>
<sequence length="339" mass="37863">MVKLDFDLERHVPELTGKVILITGAKMLASRNPAKIYITGRNEPAAQHVIADIKSTGSNTEVAFIRCDHADLASVKTAANEISKESRLDIYGQRWYHGTPSWQRTKATTTKFETRKGLTKDGYELHFWINHLAHALLIRMLLGLLQKTVKEHGEARIIPISSLASVLAPRGHGIVFTDLKTTQAYCILGKWQRYAQSKLANLLYGRELARRYPEITTLIADPGPSNTGLVSSLGFVDKTIVHLGNINRFLDEDQGHWNQVWTVGVPKAQANQGELYEPVGKLSDGYTSSEVPQSSWLSFASRIQRNIIPSIISNTTYTPLYTCISKSNQLIRTLQLVVL</sequence>
<evidence type="ECO:0000256" key="1">
    <source>
        <dbReference type="ARBA" id="ARBA00006484"/>
    </source>
</evidence>
<dbReference type="Proteomes" id="UP000315522">
    <property type="component" value="Unassembled WGS sequence"/>
</dbReference>
<accession>A0A559MCH8</accession>
<dbReference type="EMBL" id="QGML01000788">
    <property type="protein sequence ID" value="TVY90656.1"/>
    <property type="molecule type" value="Genomic_DNA"/>
</dbReference>
<protein>
    <submittedName>
        <fullName evidence="3">Putative oxidoreductase</fullName>
    </submittedName>
</protein>
<comment type="similarity">
    <text evidence="1">Belongs to the short-chain dehydrogenases/reductases (SDR) family.</text>
</comment>
<keyword evidence="4" id="KW-1185">Reference proteome</keyword>
<gene>
    <name evidence="3" type="ORF">LAWI1_G003088</name>
</gene>
<evidence type="ECO:0000313" key="3">
    <source>
        <dbReference type="EMBL" id="TVY90656.1"/>
    </source>
</evidence>
<proteinExistence type="inferred from homology"/>
<reference evidence="3 4" key="1">
    <citation type="submission" date="2018-05" db="EMBL/GenBank/DDBJ databases">
        <title>Genome sequencing and assembly of the regulated plant pathogen Lachnellula willkommii and related sister species for the development of diagnostic species identification markers.</title>
        <authorList>
            <person name="Giroux E."/>
            <person name="Bilodeau G."/>
        </authorList>
    </citation>
    <scope>NUCLEOTIDE SEQUENCE [LARGE SCALE GENOMIC DNA]</scope>
    <source>
        <strain evidence="3 4">CBS 172.35</strain>
    </source>
</reference>
<dbReference type="InterPro" id="IPR036291">
    <property type="entry name" value="NAD(P)-bd_dom_sf"/>
</dbReference>
<dbReference type="PANTHER" id="PTHR24320:SF154">
    <property type="entry name" value="OXIDOREDUCTASE, SHORT-CHAIN DEHYDROGENASE_REDUCTASE FAMILY (AFU_ORTHOLOGUE AFUA_2G04560)"/>
    <property type="match status" value="1"/>
</dbReference>
<dbReference type="SUPFAM" id="SSF51735">
    <property type="entry name" value="NAD(P)-binding Rossmann-fold domains"/>
    <property type="match status" value="1"/>
</dbReference>
<dbReference type="GO" id="GO:0016491">
    <property type="term" value="F:oxidoreductase activity"/>
    <property type="evidence" value="ECO:0007669"/>
    <property type="project" value="UniProtKB-KW"/>
</dbReference>
<name>A0A559MCH8_9HELO</name>
<comment type="caution">
    <text evidence="3">The sequence shown here is derived from an EMBL/GenBank/DDBJ whole genome shotgun (WGS) entry which is preliminary data.</text>
</comment>
<dbReference type="Gene3D" id="3.40.50.720">
    <property type="entry name" value="NAD(P)-binding Rossmann-like Domain"/>
    <property type="match status" value="1"/>
</dbReference>